<comment type="caution">
    <text evidence="1">The sequence shown here is derived from an EMBL/GenBank/DDBJ whole genome shotgun (WGS) entry which is preliminary data.</text>
</comment>
<name>A0A9K3D7U3_9EUKA</name>
<protein>
    <submittedName>
        <fullName evidence="1">Uncharacterized protein</fullName>
    </submittedName>
</protein>
<feature type="non-terminal residue" evidence="1">
    <location>
        <position position="1"/>
    </location>
</feature>
<dbReference type="AlphaFoldDB" id="A0A9K3D7U3"/>
<keyword evidence="2" id="KW-1185">Reference proteome</keyword>
<evidence type="ECO:0000313" key="1">
    <source>
        <dbReference type="EMBL" id="GIQ90526.1"/>
    </source>
</evidence>
<sequence>MDPPSPSSPMSMGREKEREARLLAALSAAPSRAALAARRQTVLGRLEGALAQMAQSREACREVRQQLAKDSVG</sequence>
<dbReference type="Proteomes" id="UP000265618">
    <property type="component" value="Unassembled WGS sequence"/>
</dbReference>
<organism evidence="1 2">
    <name type="scientific">Kipferlia bialata</name>
    <dbReference type="NCBI Taxonomy" id="797122"/>
    <lineage>
        <taxon>Eukaryota</taxon>
        <taxon>Metamonada</taxon>
        <taxon>Carpediemonas-like organisms</taxon>
        <taxon>Kipferlia</taxon>
    </lineage>
</organism>
<proteinExistence type="predicted"/>
<dbReference type="EMBL" id="BDIP01006293">
    <property type="protein sequence ID" value="GIQ90526.1"/>
    <property type="molecule type" value="Genomic_DNA"/>
</dbReference>
<gene>
    <name evidence="1" type="ORF">KIPB_013351</name>
</gene>
<reference evidence="1 2" key="1">
    <citation type="journal article" date="2018" name="PLoS ONE">
        <title>The draft genome of Kipferlia bialata reveals reductive genome evolution in fornicate parasites.</title>
        <authorList>
            <person name="Tanifuji G."/>
            <person name="Takabayashi S."/>
            <person name="Kume K."/>
            <person name="Takagi M."/>
            <person name="Nakayama T."/>
            <person name="Kamikawa R."/>
            <person name="Inagaki Y."/>
            <person name="Hashimoto T."/>
        </authorList>
    </citation>
    <scope>NUCLEOTIDE SEQUENCE [LARGE SCALE GENOMIC DNA]</scope>
    <source>
        <strain evidence="1">NY0173</strain>
    </source>
</reference>
<accession>A0A9K3D7U3</accession>
<evidence type="ECO:0000313" key="2">
    <source>
        <dbReference type="Proteomes" id="UP000265618"/>
    </source>
</evidence>